<organism evidence="1 2">
    <name type="scientific">Bacteroides faecalis</name>
    <dbReference type="NCBI Taxonomy" id="2447885"/>
    <lineage>
        <taxon>Bacteria</taxon>
        <taxon>Pseudomonadati</taxon>
        <taxon>Bacteroidota</taxon>
        <taxon>Bacteroidia</taxon>
        <taxon>Bacteroidales</taxon>
        <taxon>Bacteroidaceae</taxon>
        <taxon>Bacteroides</taxon>
    </lineage>
</organism>
<reference evidence="1 2" key="1">
    <citation type="submission" date="2018-10" db="EMBL/GenBank/DDBJ databases">
        <title>Draft Genome Sequence of Bacteroides sp. KCTC 15687.</title>
        <authorList>
            <person name="Yu S.Y."/>
            <person name="Kim J.S."/>
            <person name="Oh B.S."/>
            <person name="Park S.H."/>
            <person name="Kang S.W."/>
            <person name="Park J.E."/>
            <person name="Choi S.H."/>
            <person name="Han K.I."/>
            <person name="Lee K.C."/>
            <person name="Eom M.K."/>
            <person name="Suh M.K."/>
            <person name="Lee D.H."/>
            <person name="Yoon H."/>
            <person name="Kim B."/>
            <person name="Yang S.J."/>
            <person name="Lee J.S."/>
            <person name="Lee J.H."/>
        </authorList>
    </citation>
    <scope>NUCLEOTIDE SEQUENCE [LARGE SCALE GENOMIC DNA]</scope>
    <source>
        <strain evidence="1 2">KCTC 15687</strain>
    </source>
</reference>
<dbReference type="Proteomes" id="UP000288079">
    <property type="component" value="Unassembled WGS sequence"/>
</dbReference>
<protein>
    <submittedName>
        <fullName evidence="1">Uncharacterized protein</fullName>
    </submittedName>
</protein>
<accession>A0A401LNE7</accession>
<gene>
    <name evidence="1" type="ORF">KGMB02408_00170</name>
</gene>
<evidence type="ECO:0000313" key="2">
    <source>
        <dbReference type="Proteomes" id="UP000288079"/>
    </source>
</evidence>
<evidence type="ECO:0000313" key="1">
    <source>
        <dbReference type="EMBL" id="GCB33072.1"/>
    </source>
</evidence>
<dbReference type="RefSeq" id="WP_125039512.1">
    <property type="nucleotide sequence ID" value="NZ_BHWB01000001.1"/>
</dbReference>
<comment type="caution">
    <text evidence="1">The sequence shown here is derived from an EMBL/GenBank/DDBJ whole genome shotgun (WGS) entry which is preliminary data.</text>
</comment>
<keyword evidence="2" id="KW-1185">Reference proteome</keyword>
<dbReference type="AlphaFoldDB" id="A0A401LNE7"/>
<name>A0A401LNE7_9BACE</name>
<proteinExistence type="predicted"/>
<dbReference type="EMBL" id="BHWB01000001">
    <property type="protein sequence ID" value="GCB33072.1"/>
    <property type="molecule type" value="Genomic_DNA"/>
</dbReference>
<sequence>MKDSIDLSSQYEKLGYHQECRNLLEIICQKIYPSFLHHIDHEQVKIPFIRLIHWYENHQLVKESFDLQKKLFELTYRHFKEYAYYSHNQANNDLYYASQVYKYLLDDYECAKETEKAKILKIKWAELIQISQIKSIKDKKLTRYQHIRPMHENMRAVAIKTTQNRIWNNSRWNFINKNNKRFLTKSCTMM</sequence>